<gene>
    <name evidence="3" type="ORF">ADEAN_000834900</name>
</gene>
<evidence type="ECO:0000313" key="3">
    <source>
        <dbReference type="EMBL" id="CAD2220826.1"/>
    </source>
</evidence>
<organism evidence="3 4">
    <name type="scientific">Angomonas deanei</name>
    <dbReference type="NCBI Taxonomy" id="59799"/>
    <lineage>
        <taxon>Eukaryota</taxon>
        <taxon>Discoba</taxon>
        <taxon>Euglenozoa</taxon>
        <taxon>Kinetoplastea</taxon>
        <taxon>Metakinetoplastina</taxon>
        <taxon>Trypanosomatida</taxon>
        <taxon>Trypanosomatidae</taxon>
        <taxon>Strigomonadinae</taxon>
        <taxon>Angomonas</taxon>
    </lineage>
</organism>
<keyword evidence="1" id="KW-0677">Repeat</keyword>
<dbReference type="Pfam" id="PF23231">
    <property type="entry name" value="HAT_Syf1_CNRKL1_C"/>
    <property type="match status" value="1"/>
</dbReference>
<sequence>MELLGLLAELKVMFCDSKEQVSQYFIKKLTENAPESSRRARGALFSDRQPLEAVRKDPRAWSLAFDLLLSLQKNEEVELFVSKMFESGVISTELAVYVSSRLHQVGDNANAVKVMERSLALSKSNPLALLFLVSQYFSCMCSTGTMNIHRFREVYISAEEVMLPALREEPNFTVSFFMDCAALESRIGLGGNAELITLKLTMAAANTLRSSPSHDRLLEGMVETAICLKFKFRGIKEVRELCKTLINARDNPTFTARVAVQWASLENRMNNVEQARYVLRACAPTQNPDTAPEFWEFWESLCSTATEFEEVARKRKQVSIEFNNSA</sequence>
<name>A0A7G2CLX5_9TRYP</name>
<evidence type="ECO:0000259" key="2">
    <source>
        <dbReference type="Pfam" id="PF23231"/>
    </source>
</evidence>
<keyword evidence="4" id="KW-1185">Reference proteome</keyword>
<dbReference type="VEuPathDB" id="TriTrypDB:ADEAN_000834900"/>
<protein>
    <recommendedName>
        <fullName evidence="2">Pre-mRNA-splicing factor Syf1/CRNKL1-like C-terminal HAT-repeats domain-containing protein</fullName>
    </recommendedName>
</protein>
<dbReference type="OrthoDB" id="10067343at2759"/>
<dbReference type="InterPro" id="IPR055430">
    <property type="entry name" value="HAT_Syf1_CNRKL1_C"/>
</dbReference>
<reference evidence="3 4" key="1">
    <citation type="submission" date="2020-08" db="EMBL/GenBank/DDBJ databases">
        <authorList>
            <person name="Newling K."/>
            <person name="Davey J."/>
            <person name="Forrester S."/>
        </authorList>
    </citation>
    <scope>NUCLEOTIDE SEQUENCE [LARGE SCALE GENOMIC DNA]</scope>
    <source>
        <strain evidence="4">Crithidia deanei Carvalho (ATCC PRA-265)</strain>
    </source>
</reference>
<dbReference type="Proteomes" id="UP000515908">
    <property type="component" value="Chromosome 18"/>
</dbReference>
<dbReference type="AlphaFoldDB" id="A0A7G2CLX5"/>
<accession>A0A7G2CLX5</accession>
<evidence type="ECO:0000313" key="4">
    <source>
        <dbReference type="Proteomes" id="UP000515908"/>
    </source>
</evidence>
<feature type="domain" description="Pre-mRNA-splicing factor Syf1/CRNKL1-like C-terminal HAT-repeats" evidence="2">
    <location>
        <begin position="38"/>
        <end position="324"/>
    </location>
</feature>
<proteinExistence type="predicted"/>
<evidence type="ECO:0000256" key="1">
    <source>
        <dbReference type="ARBA" id="ARBA00022737"/>
    </source>
</evidence>
<dbReference type="EMBL" id="LR877162">
    <property type="protein sequence ID" value="CAD2220826.1"/>
    <property type="molecule type" value="Genomic_DNA"/>
</dbReference>